<feature type="non-terminal residue" evidence="2">
    <location>
        <position position="89"/>
    </location>
</feature>
<sequence>MDVNGTQFGGGIQGGKAGDHRGLAPPIPASLSSLEAVNRCVFSWLLVFPGSWLGVQAATVKPCFLSLGPRVDREHLGPRENFQPGLGPR</sequence>
<gene>
    <name evidence="2" type="ORF">NHX12_005765</name>
</gene>
<evidence type="ECO:0000256" key="1">
    <source>
        <dbReference type="SAM" id="MobiDB-lite"/>
    </source>
</evidence>
<evidence type="ECO:0000313" key="3">
    <source>
        <dbReference type="Proteomes" id="UP001148018"/>
    </source>
</evidence>
<protein>
    <submittedName>
        <fullName evidence="2">Uncharacterized protein</fullName>
    </submittedName>
</protein>
<dbReference type="Proteomes" id="UP001148018">
    <property type="component" value="Unassembled WGS sequence"/>
</dbReference>
<proteinExistence type="predicted"/>
<feature type="region of interest" description="Disordered" evidence="1">
    <location>
        <begin position="1"/>
        <end position="24"/>
    </location>
</feature>
<name>A0A9Q0DR92_9TELE</name>
<reference evidence="2" key="1">
    <citation type="submission" date="2022-07" db="EMBL/GenBank/DDBJ databases">
        <title>Chromosome-level genome of Muraenolepis orangiensis.</title>
        <authorList>
            <person name="Kim J."/>
        </authorList>
    </citation>
    <scope>NUCLEOTIDE SEQUENCE</scope>
    <source>
        <strain evidence="2">KU_S4_2022</strain>
        <tissue evidence="2">Muscle</tissue>
    </source>
</reference>
<feature type="compositionally biased region" description="Gly residues" evidence="1">
    <location>
        <begin position="7"/>
        <end position="16"/>
    </location>
</feature>
<keyword evidence="3" id="KW-1185">Reference proteome</keyword>
<organism evidence="2 3">
    <name type="scientific">Muraenolepis orangiensis</name>
    <name type="common">Patagonian moray cod</name>
    <dbReference type="NCBI Taxonomy" id="630683"/>
    <lineage>
        <taxon>Eukaryota</taxon>
        <taxon>Metazoa</taxon>
        <taxon>Chordata</taxon>
        <taxon>Craniata</taxon>
        <taxon>Vertebrata</taxon>
        <taxon>Euteleostomi</taxon>
        <taxon>Actinopterygii</taxon>
        <taxon>Neopterygii</taxon>
        <taxon>Teleostei</taxon>
        <taxon>Neoteleostei</taxon>
        <taxon>Acanthomorphata</taxon>
        <taxon>Zeiogadaria</taxon>
        <taxon>Gadariae</taxon>
        <taxon>Gadiformes</taxon>
        <taxon>Muraenolepidoidei</taxon>
        <taxon>Muraenolepididae</taxon>
        <taxon>Muraenolepis</taxon>
    </lineage>
</organism>
<dbReference type="EMBL" id="JANIIK010000112">
    <property type="protein sequence ID" value="KAJ3593430.1"/>
    <property type="molecule type" value="Genomic_DNA"/>
</dbReference>
<accession>A0A9Q0DR92</accession>
<dbReference type="AlphaFoldDB" id="A0A9Q0DR92"/>
<comment type="caution">
    <text evidence="2">The sequence shown here is derived from an EMBL/GenBank/DDBJ whole genome shotgun (WGS) entry which is preliminary data.</text>
</comment>
<evidence type="ECO:0000313" key="2">
    <source>
        <dbReference type="EMBL" id="KAJ3593430.1"/>
    </source>
</evidence>